<feature type="chain" id="PRO_5041430153" evidence="1">
    <location>
        <begin position="23"/>
        <end position="75"/>
    </location>
</feature>
<gene>
    <name evidence="2" type="ORF">B0H67DRAFT_645750</name>
</gene>
<keyword evidence="1" id="KW-0732">Signal</keyword>
<evidence type="ECO:0000313" key="3">
    <source>
        <dbReference type="Proteomes" id="UP001172102"/>
    </source>
</evidence>
<feature type="signal peptide" evidence="1">
    <location>
        <begin position="1"/>
        <end position="22"/>
    </location>
</feature>
<comment type="caution">
    <text evidence="2">The sequence shown here is derived from an EMBL/GenBank/DDBJ whole genome shotgun (WGS) entry which is preliminary data.</text>
</comment>
<evidence type="ECO:0000256" key="1">
    <source>
        <dbReference type="SAM" id="SignalP"/>
    </source>
</evidence>
<reference evidence="2" key="1">
    <citation type="submission" date="2023-06" db="EMBL/GenBank/DDBJ databases">
        <title>Genome-scale phylogeny and comparative genomics of the fungal order Sordariales.</title>
        <authorList>
            <consortium name="Lawrence Berkeley National Laboratory"/>
            <person name="Hensen N."/>
            <person name="Bonometti L."/>
            <person name="Westerberg I."/>
            <person name="Brannstrom I.O."/>
            <person name="Guillou S."/>
            <person name="Cros-Aarteil S."/>
            <person name="Calhoun S."/>
            <person name="Haridas S."/>
            <person name="Kuo A."/>
            <person name="Mondo S."/>
            <person name="Pangilinan J."/>
            <person name="Riley R."/>
            <person name="Labutti K."/>
            <person name="Andreopoulos B."/>
            <person name="Lipzen A."/>
            <person name="Chen C."/>
            <person name="Yanf M."/>
            <person name="Daum C."/>
            <person name="Ng V."/>
            <person name="Clum A."/>
            <person name="Steindorff A."/>
            <person name="Ohm R."/>
            <person name="Martin F."/>
            <person name="Silar P."/>
            <person name="Natvig D."/>
            <person name="Lalanne C."/>
            <person name="Gautier V."/>
            <person name="Ament-Velasquez S.L."/>
            <person name="Kruys A."/>
            <person name="Hutchinson M.I."/>
            <person name="Powell A.J."/>
            <person name="Barry K."/>
            <person name="Miller A.N."/>
            <person name="Grigoriev I.V."/>
            <person name="Debuchy R."/>
            <person name="Gladieux P."/>
            <person name="Thoren M.H."/>
            <person name="Johannesson H."/>
        </authorList>
    </citation>
    <scope>NUCLEOTIDE SEQUENCE</scope>
    <source>
        <strain evidence="2">SMH4607-1</strain>
    </source>
</reference>
<accession>A0AA40AHT1</accession>
<keyword evidence="3" id="KW-1185">Reference proteome</keyword>
<organism evidence="2 3">
    <name type="scientific">Lasiosphaeris hirsuta</name>
    <dbReference type="NCBI Taxonomy" id="260670"/>
    <lineage>
        <taxon>Eukaryota</taxon>
        <taxon>Fungi</taxon>
        <taxon>Dikarya</taxon>
        <taxon>Ascomycota</taxon>
        <taxon>Pezizomycotina</taxon>
        <taxon>Sordariomycetes</taxon>
        <taxon>Sordariomycetidae</taxon>
        <taxon>Sordariales</taxon>
        <taxon>Lasiosphaeriaceae</taxon>
        <taxon>Lasiosphaeris</taxon>
    </lineage>
</organism>
<name>A0AA40AHT1_9PEZI</name>
<evidence type="ECO:0000313" key="2">
    <source>
        <dbReference type="EMBL" id="KAK0716081.1"/>
    </source>
</evidence>
<dbReference type="AlphaFoldDB" id="A0AA40AHT1"/>
<protein>
    <submittedName>
        <fullName evidence="2">Uncharacterized protein</fullName>
    </submittedName>
</protein>
<dbReference type="Proteomes" id="UP001172102">
    <property type="component" value="Unassembled WGS sequence"/>
</dbReference>
<sequence length="75" mass="8038">MHSPAAPALIALLGGLTQIAKAQRIIRHTHVTVGSVITSVEHIQHSDATVVDFATADFSPFSVVNFTTNHCRFGQ</sequence>
<dbReference type="EMBL" id="JAUKUA010000004">
    <property type="protein sequence ID" value="KAK0716081.1"/>
    <property type="molecule type" value="Genomic_DNA"/>
</dbReference>
<proteinExistence type="predicted"/>